<dbReference type="Proteomes" id="UP000528185">
    <property type="component" value="Unassembled WGS sequence"/>
</dbReference>
<evidence type="ECO:0000313" key="2">
    <source>
        <dbReference type="Proteomes" id="UP000528185"/>
    </source>
</evidence>
<comment type="caution">
    <text evidence="1">The sequence shown here is derived from an EMBL/GenBank/DDBJ whole genome shotgun (WGS) entry which is preliminary data.</text>
</comment>
<proteinExistence type="predicted"/>
<reference evidence="1 2" key="1">
    <citation type="submission" date="2020-06" db="EMBL/GenBank/DDBJ databases">
        <authorList>
            <person name="De Coninck B."/>
            <person name="Ibrahim H."/>
        </authorList>
    </citation>
    <scope>NUCLEOTIDE SEQUENCE [LARGE SCALE GENOMIC DNA]</scope>
    <source>
        <strain evidence="1">Ag_rhizogenes_K599</strain>
    </source>
</reference>
<accession>A0AAN2DCG0</accession>
<gene>
    <name evidence="1" type="ORF">AGRHK599_LOCUS1245</name>
</gene>
<sequence length="76" mass="8673">MAINHQIRVVDNSHEKTVEDFKDFAADETLEIKRLLGRVQRDAGSISETMKKIHGGEWTVSINHENCFVIVSQDFS</sequence>
<dbReference type="AlphaFoldDB" id="A0AAN2DCG0"/>
<evidence type="ECO:0000313" key="1">
    <source>
        <dbReference type="EMBL" id="CAD0211219.1"/>
    </source>
</evidence>
<organism evidence="1 2">
    <name type="scientific">Rhizobium rhizogenes</name>
    <name type="common">Agrobacterium rhizogenes</name>
    <dbReference type="NCBI Taxonomy" id="359"/>
    <lineage>
        <taxon>Bacteria</taxon>
        <taxon>Pseudomonadati</taxon>
        <taxon>Pseudomonadota</taxon>
        <taxon>Alphaproteobacteria</taxon>
        <taxon>Hyphomicrobiales</taxon>
        <taxon>Rhizobiaceae</taxon>
        <taxon>Rhizobium/Agrobacterium group</taxon>
        <taxon>Rhizobium</taxon>
    </lineage>
</organism>
<name>A0AAN2DCG0_RHIRH</name>
<dbReference type="EMBL" id="CAICSX020000001">
    <property type="protein sequence ID" value="CAD0211219.1"/>
    <property type="molecule type" value="Genomic_DNA"/>
</dbReference>
<protein>
    <submittedName>
        <fullName evidence="1">Uncharacterized protein</fullName>
    </submittedName>
</protein>